<proteinExistence type="predicted"/>
<dbReference type="Pfam" id="PF10604">
    <property type="entry name" value="Polyketide_cyc2"/>
    <property type="match status" value="1"/>
</dbReference>
<dbReference type="CDD" id="cd07821">
    <property type="entry name" value="PYR_PYL_RCAR_like"/>
    <property type="match status" value="1"/>
</dbReference>
<accession>A0A8J3WFT0</accession>
<gene>
    <name evidence="1" type="ORF">Pro02_69270</name>
</gene>
<comment type="caution">
    <text evidence="1">The sequence shown here is derived from an EMBL/GenBank/DDBJ whole genome shotgun (WGS) entry which is preliminary data.</text>
</comment>
<organism evidence="1 2">
    <name type="scientific">Planobispora rosea</name>
    <dbReference type="NCBI Taxonomy" id="35762"/>
    <lineage>
        <taxon>Bacteria</taxon>
        <taxon>Bacillati</taxon>
        <taxon>Actinomycetota</taxon>
        <taxon>Actinomycetes</taxon>
        <taxon>Streptosporangiales</taxon>
        <taxon>Streptosporangiaceae</taxon>
        <taxon>Planobispora</taxon>
    </lineage>
</organism>
<evidence type="ECO:0000313" key="1">
    <source>
        <dbReference type="EMBL" id="GIH88519.1"/>
    </source>
</evidence>
<dbReference type="InterPro" id="IPR023393">
    <property type="entry name" value="START-like_dom_sf"/>
</dbReference>
<dbReference type="InterPro" id="IPR019587">
    <property type="entry name" value="Polyketide_cyclase/dehydratase"/>
</dbReference>
<keyword evidence="2" id="KW-1185">Reference proteome</keyword>
<dbReference type="EMBL" id="BOOI01000082">
    <property type="protein sequence ID" value="GIH88519.1"/>
    <property type="molecule type" value="Genomic_DNA"/>
</dbReference>
<name>A0A8J3WFT0_PLARO</name>
<evidence type="ECO:0008006" key="3">
    <source>
        <dbReference type="Google" id="ProtNLM"/>
    </source>
</evidence>
<dbReference type="SUPFAM" id="SSF55961">
    <property type="entry name" value="Bet v1-like"/>
    <property type="match status" value="1"/>
</dbReference>
<evidence type="ECO:0000313" key="2">
    <source>
        <dbReference type="Proteomes" id="UP000655044"/>
    </source>
</evidence>
<protein>
    <recommendedName>
        <fullName evidence="3">Polyketide cyclase/dehydrase</fullName>
    </recommendedName>
</protein>
<dbReference type="OrthoDB" id="6024794at2"/>
<dbReference type="Gene3D" id="3.30.530.20">
    <property type="match status" value="1"/>
</dbReference>
<sequence>MASIRHEIVIDASPDHIWDVLRDVGAVHERLLPGRVTATRIEGDQRFLTFPDGHVIRELIVAIDDDARRLAYSVVEGSRPPLTHHHASFEVLARGDGTGRLIWTTDVLPHALAAEIRIRVERGAAEMKQTIEAAAGGRAAG</sequence>
<dbReference type="Proteomes" id="UP000655044">
    <property type="component" value="Unassembled WGS sequence"/>
</dbReference>
<reference evidence="1" key="1">
    <citation type="submission" date="2021-01" db="EMBL/GenBank/DDBJ databases">
        <title>Whole genome shotgun sequence of Planobispora rosea NBRC 15558.</title>
        <authorList>
            <person name="Komaki H."/>
            <person name="Tamura T."/>
        </authorList>
    </citation>
    <scope>NUCLEOTIDE SEQUENCE</scope>
    <source>
        <strain evidence="1">NBRC 15558</strain>
    </source>
</reference>
<dbReference type="AlphaFoldDB" id="A0A8J3WFT0"/>